<dbReference type="EMBL" id="CP096659">
    <property type="protein sequence ID" value="UPV75392.1"/>
    <property type="molecule type" value="Genomic_DNA"/>
</dbReference>
<evidence type="ECO:0000313" key="1">
    <source>
        <dbReference type="EMBL" id="UPV75392.1"/>
    </source>
</evidence>
<reference evidence="1 2" key="1">
    <citation type="submission" date="2022-04" db="EMBL/GenBank/DDBJ databases">
        <title>Diverse halophilic archaea isolated from saline environments.</title>
        <authorList>
            <person name="Cui H.-L."/>
        </authorList>
    </citation>
    <scope>NUCLEOTIDE SEQUENCE [LARGE SCALE GENOMIC DNA]</scope>
    <source>
        <strain evidence="1 2">XZYJT49</strain>
    </source>
</reference>
<proteinExistence type="predicted"/>
<organism evidence="1 2">
    <name type="scientific">Halorussus limi</name>
    <dbReference type="NCBI Taxonomy" id="2938695"/>
    <lineage>
        <taxon>Archaea</taxon>
        <taxon>Methanobacteriati</taxon>
        <taxon>Methanobacteriota</taxon>
        <taxon>Stenosarchaea group</taxon>
        <taxon>Halobacteria</taxon>
        <taxon>Halobacteriales</taxon>
        <taxon>Haladaptataceae</taxon>
        <taxon>Halorussus</taxon>
    </lineage>
</organism>
<dbReference type="Proteomes" id="UP000830729">
    <property type="component" value="Chromosome"/>
</dbReference>
<protein>
    <submittedName>
        <fullName evidence="1">Uncharacterized protein</fullName>
    </submittedName>
</protein>
<dbReference type="RefSeq" id="WP_248651434.1">
    <property type="nucleotide sequence ID" value="NZ_CP096659.1"/>
</dbReference>
<dbReference type="AlphaFoldDB" id="A0A8U0HWB3"/>
<gene>
    <name evidence="1" type="ORF">M0R89_04825</name>
</gene>
<keyword evidence="2" id="KW-1185">Reference proteome</keyword>
<dbReference type="KEGG" id="halx:M0R89_04825"/>
<evidence type="ECO:0000313" key="2">
    <source>
        <dbReference type="Proteomes" id="UP000830729"/>
    </source>
</evidence>
<sequence length="125" mass="13492">METTRTVRIVGSSILLLSVLSVAGLGVVSGIFDSERCCEKPSANVEYNQSVDGSSHRLTINLTELSDASHVSVHESYAEGHGQYASLDEVGDSVTVRVLQPGEILILEVHTECDTSRVVDVYEVK</sequence>
<accession>A0A8U0HWB3</accession>
<dbReference type="GeneID" id="72184498"/>
<name>A0A8U0HWB3_9EURY</name>